<feature type="compositionally biased region" description="Polar residues" evidence="1">
    <location>
        <begin position="93"/>
        <end position="104"/>
    </location>
</feature>
<accession>A0ABR1W3N7</accession>
<gene>
    <name evidence="3" type="ORF">PG996_003260</name>
</gene>
<protein>
    <submittedName>
        <fullName evidence="3">Uncharacterized protein</fullName>
    </submittedName>
</protein>
<sequence length="292" mass="31124">MSDLTFSVGSLTTRFSPTVTSCCSVYIQCESGFDRASYISVSQCYTRSGTPLLPCGRFVTTSYTSGDHIFAYGVNVRRASGDPVWSGEPDNSPALSTMASSGSMRLSPKPPTRTRGSDSSYAGLPSSPASFSPGEDGVLSSGAKIGIGVGVVLGALLILGSISAAYLIGKRSRRKRDKDDEARRQAKIQDQAYVPDASHQEIGQKWTTTKHVAELPTSGYEGSTAYCGSEGTAVANFYTQLFGSSNNRPWVCEIGPSERSPVEMGSSEPASELASRWQTSRKLDTSPRLPTH</sequence>
<keyword evidence="2" id="KW-1133">Transmembrane helix</keyword>
<name>A0ABR1W3N7_9PEZI</name>
<feature type="region of interest" description="Disordered" evidence="1">
    <location>
        <begin position="257"/>
        <end position="292"/>
    </location>
</feature>
<evidence type="ECO:0000256" key="1">
    <source>
        <dbReference type="SAM" id="MobiDB-lite"/>
    </source>
</evidence>
<dbReference type="EMBL" id="JAQQWM010000002">
    <property type="protein sequence ID" value="KAK8077090.1"/>
    <property type="molecule type" value="Genomic_DNA"/>
</dbReference>
<comment type="caution">
    <text evidence="3">The sequence shown here is derived from an EMBL/GenBank/DDBJ whole genome shotgun (WGS) entry which is preliminary data.</text>
</comment>
<organism evidence="3 4">
    <name type="scientific">Apiospora saccharicola</name>
    <dbReference type="NCBI Taxonomy" id="335842"/>
    <lineage>
        <taxon>Eukaryota</taxon>
        <taxon>Fungi</taxon>
        <taxon>Dikarya</taxon>
        <taxon>Ascomycota</taxon>
        <taxon>Pezizomycotina</taxon>
        <taxon>Sordariomycetes</taxon>
        <taxon>Xylariomycetidae</taxon>
        <taxon>Amphisphaeriales</taxon>
        <taxon>Apiosporaceae</taxon>
        <taxon>Apiospora</taxon>
    </lineage>
</organism>
<keyword evidence="2" id="KW-0812">Transmembrane</keyword>
<proteinExistence type="predicted"/>
<keyword evidence="4" id="KW-1185">Reference proteome</keyword>
<dbReference type="CDD" id="cd12087">
    <property type="entry name" value="TM_EGFR-like"/>
    <property type="match status" value="1"/>
</dbReference>
<evidence type="ECO:0000256" key="2">
    <source>
        <dbReference type="SAM" id="Phobius"/>
    </source>
</evidence>
<evidence type="ECO:0000313" key="3">
    <source>
        <dbReference type="EMBL" id="KAK8077090.1"/>
    </source>
</evidence>
<keyword evidence="2" id="KW-0472">Membrane</keyword>
<feature type="region of interest" description="Disordered" evidence="1">
    <location>
        <begin position="82"/>
        <end position="135"/>
    </location>
</feature>
<feature type="transmembrane region" description="Helical" evidence="2">
    <location>
        <begin position="145"/>
        <end position="168"/>
    </location>
</feature>
<dbReference type="Proteomes" id="UP001446871">
    <property type="component" value="Unassembled WGS sequence"/>
</dbReference>
<reference evidence="3 4" key="1">
    <citation type="submission" date="2023-01" db="EMBL/GenBank/DDBJ databases">
        <title>Analysis of 21 Apiospora genomes using comparative genomics revels a genus with tremendous synthesis potential of carbohydrate active enzymes and secondary metabolites.</title>
        <authorList>
            <person name="Sorensen T."/>
        </authorList>
    </citation>
    <scope>NUCLEOTIDE SEQUENCE [LARGE SCALE GENOMIC DNA]</scope>
    <source>
        <strain evidence="3 4">CBS 83171</strain>
    </source>
</reference>
<evidence type="ECO:0000313" key="4">
    <source>
        <dbReference type="Proteomes" id="UP001446871"/>
    </source>
</evidence>